<comment type="caution">
    <text evidence="2">The sequence shown here is derived from an EMBL/GenBank/DDBJ whole genome shotgun (WGS) entry which is preliminary data.</text>
</comment>
<dbReference type="EMBL" id="BBMN01000003">
    <property type="protein sequence ID" value="GAL04030.1"/>
    <property type="molecule type" value="Genomic_DNA"/>
</dbReference>
<organism evidence="2 3">
    <name type="scientific">Photobacterium aphoticum</name>
    <dbReference type="NCBI Taxonomy" id="754436"/>
    <lineage>
        <taxon>Bacteria</taxon>
        <taxon>Pseudomonadati</taxon>
        <taxon>Pseudomonadota</taxon>
        <taxon>Gammaproteobacteria</taxon>
        <taxon>Vibrionales</taxon>
        <taxon>Vibrionaceae</taxon>
        <taxon>Photobacterium</taxon>
    </lineage>
</organism>
<gene>
    <name evidence="2" type="ORF">JCM19237_2181</name>
</gene>
<dbReference type="Proteomes" id="UP000029227">
    <property type="component" value="Unassembled WGS sequence"/>
</dbReference>
<accession>A0A090QLP1</accession>
<proteinExistence type="predicted"/>
<dbReference type="AlphaFoldDB" id="A0A090QLP1"/>
<feature type="region of interest" description="Disordered" evidence="1">
    <location>
        <begin position="26"/>
        <end position="52"/>
    </location>
</feature>
<protein>
    <submittedName>
        <fullName evidence="2">Tetrachloroethene reductive dehalogenase PceA membrane-bound subunit</fullName>
    </submittedName>
</protein>
<feature type="compositionally biased region" description="Polar residues" evidence="1">
    <location>
        <begin position="35"/>
        <end position="52"/>
    </location>
</feature>
<evidence type="ECO:0000313" key="3">
    <source>
        <dbReference type="Proteomes" id="UP000029227"/>
    </source>
</evidence>
<evidence type="ECO:0000256" key="1">
    <source>
        <dbReference type="SAM" id="MobiDB-lite"/>
    </source>
</evidence>
<dbReference type="STRING" id="754436.JCM19237_2181"/>
<sequence>MCFGLPGIILLNLTWKRLILPKKIKGQTTDRRQSAKTSFSEKPQSETPASAA</sequence>
<reference evidence="2 3" key="1">
    <citation type="journal article" date="2014" name="Genome Announc.">
        <title>Draft Genome Sequences of Two Vibrionaceae Species, Vibrio ponticus C121 and Photobacterium aphoticum C119, Isolated as Coral Reef Microbiota.</title>
        <authorList>
            <person name="Al-saari N."/>
            <person name="Meirelles P.M."/>
            <person name="Mino S."/>
            <person name="Suda W."/>
            <person name="Oshima K."/>
            <person name="Hattori M."/>
            <person name="Ohkuma M."/>
            <person name="Thompson F.L."/>
            <person name="Gomez-Gil B."/>
            <person name="Sawabe T."/>
            <person name="Sawabe T."/>
        </authorList>
    </citation>
    <scope>NUCLEOTIDE SEQUENCE [LARGE SCALE GENOMIC DNA]</scope>
    <source>
        <strain evidence="2 3">JCM 19237</strain>
    </source>
</reference>
<evidence type="ECO:0000313" key="2">
    <source>
        <dbReference type="EMBL" id="GAL04030.1"/>
    </source>
</evidence>
<name>A0A090QLP1_9GAMM</name>